<reference evidence="1 2" key="1">
    <citation type="submission" date="2020-05" db="EMBL/GenBank/DDBJ databases">
        <title>Identification and distribution of gene clusters putatively required for synthesis of sphingolipid metabolism inhibitors in phylogenetically diverse species of the filamentous fungus Fusarium.</title>
        <authorList>
            <person name="Kim H.-S."/>
            <person name="Busman M."/>
            <person name="Brown D.W."/>
            <person name="Divon H."/>
            <person name="Uhlig S."/>
            <person name="Proctor R.H."/>
        </authorList>
    </citation>
    <scope>NUCLEOTIDE SEQUENCE [LARGE SCALE GENOMIC DNA]</scope>
    <source>
        <strain evidence="1 2">NRRL 66243</strain>
    </source>
</reference>
<comment type="caution">
    <text evidence="1">The sequence shown here is derived from an EMBL/GenBank/DDBJ whole genome shotgun (WGS) entry which is preliminary data.</text>
</comment>
<proteinExistence type="predicted"/>
<evidence type="ECO:0000313" key="1">
    <source>
        <dbReference type="EMBL" id="KAF5639413.1"/>
    </source>
</evidence>
<evidence type="ECO:0000313" key="2">
    <source>
        <dbReference type="Proteomes" id="UP000530670"/>
    </source>
</evidence>
<dbReference type="OrthoDB" id="3477286at2759"/>
<dbReference type="EMBL" id="JAAQRI010000091">
    <property type="protein sequence ID" value="KAF5639413.1"/>
    <property type="molecule type" value="Genomic_DNA"/>
</dbReference>
<dbReference type="AlphaFoldDB" id="A0A8H5RUN1"/>
<protein>
    <submittedName>
        <fullName evidence="1">Heterokaryon incompatibility 6 OR allele</fullName>
    </submittedName>
</protein>
<sequence length="125" mass="14258">MPDLRTSHGLAENEGLKDMRIRDLSPVREIFATPANEHFLEQYSYQDLDHSEHEIRLVHVFKKTGDDLIHANLLPPQKLTNISGKYHTISYCAGSARNTRAIVLQGTKFNVFANLDCAFRETLAY</sequence>
<accession>A0A8H5RUN1</accession>
<dbReference type="RefSeq" id="XP_037208008.1">
    <property type="nucleotide sequence ID" value="XM_037351186.1"/>
</dbReference>
<organism evidence="1 2">
    <name type="scientific">Fusarium tjaetaba</name>
    <dbReference type="NCBI Taxonomy" id="1567544"/>
    <lineage>
        <taxon>Eukaryota</taxon>
        <taxon>Fungi</taxon>
        <taxon>Dikarya</taxon>
        <taxon>Ascomycota</taxon>
        <taxon>Pezizomycotina</taxon>
        <taxon>Sordariomycetes</taxon>
        <taxon>Hypocreomycetidae</taxon>
        <taxon>Hypocreales</taxon>
        <taxon>Nectriaceae</taxon>
        <taxon>Fusarium</taxon>
        <taxon>Fusarium fujikuroi species complex</taxon>
    </lineage>
</organism>
<gene>
    <name evidence="1" type="ORF">FTJAE_4750</name>
</gene>
<dbReference type="Proteomes" id="UP000530670">
    <property type="component" value="Unassembled WGS sequence"/>
</dbReference>
<keyword evidence="2" id="KW-1185">Reference proteome</keyword>
<dbReference type="GeneID" id="59303456"/>
<name>A0A8H5RUN1_9HYPO</name>